<evidence type="ECO:0000256" key="1">
    <source>
        <dbReference type="SAM" id="SignalP"/>
    </source>
</evidence>
<feature type="signal peptide" evidence="1">
    <location>
        <begin position="1"/>
        <end position="19"/>
    </location>
</feature>
<keyword evidence="1" id="KW-0732">Signal</keyword>
<protein>
    <recommendedName>
        <fullName evidence="4">Secreted protein</fullName>
    </recommendedName>
</protein>
<gene>
    <name evidence="2" type="ORF">B0I71DRAFT_33692</name>
</gene>
<accession>A0A371C7B7</accession>
<dbReference type="EMBL" id="KZ858984">
    <property type="protein sequence ID" value="RDW26193.1"/>
    <property type="molecule type" value="Genomic_DNA"/>
</dbReference>
<evidence type="ECO:0000313" key="3">
    <source>
        <dbReference type="Proteomes" id="UP000256601"/>
    </source>
</evidence>
<reference evidence="2 3" key="1">
    <citation type="submission" date="2018-07" db="EMBL/GenBank/DDBJ databases">
        <title>Draft Genome Assemblies for Five Robust Yarrowia lipolytica Strains Exhibiting High Lipid Production and Pentose Sugar Utilization and Sugar Alcohol Secretion from Undetoxified Lignocellulosic Biomass Hydrolysates.</title>
        <authorList>
            <consortium name="DOE Joint Genome Institute"/>
            <person name="Walker C."/>
            <person name="Ryu S."/>
            <person name="Na H."/>
            <person name="Zane M."/>
            <person name="LaButti K."/>
            <person name="Lipzen A."/>
            <person name="Haridas S."/>
            <person name="Barry K."/>
            <person name="Grigoriev I.V."/>
            <person name="Quarterman J."/>
            <person name="Slininger P."/>
            <person name="Dien B."/>
            <person name="Trinh C.T."/>
        </authorList>
    </citation>
    <scope>NUCLEOTIDE SEQUENCE [LARGE SCALE GENOMIC DNA]</scope>
    <source>
        <strain evidence="2 3">YB392</strain>
    </source>
</reference>
<evidence type="ECO:0008006" key="4">
    <source>
        <dbReference type="Google" id="ProtNLM"/>
    </source>
</evidence>
<evidence type="ECO:0000313" key="2">
    <source>
        <dbReference type="EMBL" id="RDW26193.1"/>
    </source>
</evidence>
<name>A0A371C7B7_YARLL</name>
<dbReference type="Proteomes" id="UP000256601">
    <property type="component" value="Unassembled WGS sequence"/>
</dbReference>
<sequence>MHFSLTVAAIVISLFRLCCLPFGQICRTFSELFEQRLPGNKWISSRQDLGKSRESIQVLPKTPRRTFSLPNRLLAGGNNWCLPPHSPNREIKPYVRRCQKTVELQLRR</sequence>
<organism evidence="2 3">
    <name type="scientific">Yarrowia lipolytica</name>
    <name type="common">Candida lipolytica</name>
    <dbReference type="NCBI Taxonomy" id="4952"/>
    <lineage>
        <taxon>Eukaryota</taxon>
        <taxon>Fungi</taxon>
        <taxon>Dikarya</taxon>
        <taxon>Ascomycota</taxon>
        <taxon>Saccharomycotina</taxon>
        <taxon>Dipodascomycetes</taxon>
        <taxon>Dipodascales</taxon>
        <taxon>Dipodascales incertae sedis</taxon>
        <taxon>Yarrowia</taxon>
    </lineage>
</organism>
<dbReference type="AlphaFoldDB" id="A0A371C7B7"/>
<feature type="chain" id="PRO_5030068662" description="Secreted protein" evidence="1">
    <location>
        <begin position="20"/>
        <end position="108"/>
    </location>
</feature>
<proteinExistence type="predicted"/>